<evidence type="ECO:0000313" key="3">
    <source>
        <dbReference type="Proteomes" id="UP000499080"/>
    </source>
</evidence>
<dbReference type="AlphaFoldDB" id="A0A4Y2PQ17"/>
<evidence type="ECO:0000313" key="2">
    <source>
        <dbReference type="EMBL" id="GBN53202.1"/>
    </source>
</evidence>
<sequence length="179" mass="19965">MIGRSKEVDKELSTVPTGSFNCVCVLCLYSTTRCSAGRITTATAINPKRLNAETWALGILTSSRRLFHLFALEKLTIEKEFFFSLPHFLGAQIVFCLRGPLAIGQAGNLASPPLRTHFVSLKLANCLSPRGREPEHLFWMRVENFFAVVCACADSDLFTGLRRRPLISPDFHWSTVCSL</sequence>
<keyword evidence="3" id="KW-1185">Reference proteome</keyword>
<evidence type="ECO:0000313" key="1">
    <source>
        <dbReference type="EMBL" id="GBN51871.1"/>
    </source>
</evidence>
<organism evidence="2 3">
    <name type="scientific">Araneus ventricosus</name>
    <name type="common">Orbweaver spider</name>
    <name type="synonym">Epeira ventricosa</name>
    <dbReference type="NCBI Taxonomy" id="182803"/>
    <lineage>
        <taxon>Eukaryota</taxon>
        <taxon>Metazoa</taxon>
        <taxon>Ecdysozoa</taxon>
        <taxon>Arthropoda</taxon>
        <taxon>Chelicerata</taxon>
        <taxon>Arachnida</taxon>
        <taxon>Araneae</taxon>
        <taxon>Araneomorphae</taxon>
        <taxon>Entelegynae</taxon>
        <taxon>Araneoidea</taxon>
        <taxon>Araneidae</taxon>
        <taxon>Araneus</taxon>
    </lineage>
</organism>
<comment type="caution">
    <text evidence="2">The sequence shown here is derived from an EMBL/GenBank/DDBJ whole genome shotgun (WGS) entry which is preliminary data.</text>
</comment>
<proteinExistence type="predicted"/>
<gene>
    <name evidence="1" type="ORF">AVEN_120155_1</name>
    <name evidence="2" type="ORF">AVEN_418_1</name>
</gene>
<dbReference type="Proteomes" id="UP000499080">
    <property type="component" value="Unassembled WGS sequence"/>
</dbReference>
<name>A0A4Y2PQ17_ARAVE</name>
<dbReference type="EMBL" id="BGPR01011835">
    <property type="protein sequence ID" value="GBN53202.1"/>
    <property type="molecule type" value="Genomic_DNA"/>
</dbReference>
<dbReference type="EMBL" id="BGPR01011555">
    <property type="protein sequence ID" value="GBN51871.1"/>
    <property type="molecule type" value="Genomic_DNA"/>
</dbReference>
<reference evidence="2 3" key="1">
    <citation type="journal article" date="2019" name="Sci. Rep.">
        <title>Orb-weaving spider Araneus ventricosus genome elucidates the spidroin gene catalogue.</title>
        <authorList>
            <person name="Kono N."/>
            <person name="Nakamura H."/>
            <person name="Ohtoshi R."/>
            <person name="Moran D.A.P."/>
            <person name="Shinohara A."/>
            <person name="Yoshida Y."/>
            <person name="Fujiwara M."/>
            <person name="Mori M."/>
            <person name="Tomita M."/>
            <person name="Arakawa K."/>
        </authorList>
    </citation>
    <scope>NUCLEOTIDE SEQUENCE [LARGE SCALE GENOMIC DNA]</scope>
</reference>
<accession>A0A4Y2PQ17</accession>
<protein>
    <submittedName>
        <fullName evidence="2">Uncharacterized protein</fullName>
    </submittedName>
</protein>